<feature type="signal peptide" evidence="2">
    <location>
        <begin position="1"/>
        <end position="29"/>
    </location>
</feature>
<dbReference type="CDD" id="cd14251">
    <property type="entry name" value="PL-6"/>
    <property type="match status" value="1"/>
</dbReference>
<accession>A0A559J453</accession>
<dbReference type="AlphaFoldDB" id="A0A559J453"/>
<feature type="region of interest" description="Disordered" evidence="1">
    <location>
        <begin position="486"/>
        <end position="523"/>
    </location>
</feature>
<proteinExistence type="predicted"/>
<gene>
    <name evidence="3" type="ORF">FPZ44_09835</name>
</gene>
<dbReference type="SMART" id="SM00710">
    <property type="entry name" value="PbH1"/>
    <property type="match status" value="5"/>
</dbReference>
<dbReference type="Proteomes" id="UP000318102">
    <property type="component" value="Unassembled WGS sequence"/>
</dbReference>
<organism evidence="3 4">
    <name type="scientific">Paenibacillus agilis</name>
    <dbReference type="NCBI Taxonomy" id="3020863"/>
    <lineage>
        <taxon>Bacteria</taxon>
        <taxon>Bacillati</taxon>
        <taxon>Bacillota</taxon>
        <taxon>Bacilli</taxon>
        <taxon>Bacillales</taxon>
        <taxon>Paenibacillaceae</taxon>
        <taxon>Paenibacillus</taxon>
    </lineage>
</organism>
<evidence type="ECO:0000256" key="1">
    <source>
        <dbReference type="SAM" id="MobiDB-lite"/>
    </source>
</evidence>
<evidence type="ECO:0000313" key="4">
    <source>
        <dbReference type="Proteomes" id="UP000318102"/>
    </source>
</evidence>
<dbReference type="Gene3D" id="2.160.20.10">
    <property type="entry name" value="Single-stranded right-handed beta-helix, Pectin lyase-like"/>
    <property type="match status" value="1"/>
</dbReference>
<keyword evidence="4" id="KW-1185">Reference proteome</keyword>
<dbReference type="Pfam" id="PF14592">
    <property type="entry name" value="Chondroitinas_B"/>
    <property type="match status" value="1"/>
</dbReference>
<comment type="caution">
    <text evidence="3">The sequence shown here is derived from an EMBL/GenBank/DDBJ whole genome shotgun (WGS) entry which is preliminary data.</text>
</comment>
<keyword evidence="2" id="KW-0732">Signal</keyword>
<sequence length="523" mass="56533">MIKPSKVRRLLLMTLLSVTLLPVTSYSSAEIQVASRAPGVTDVVYDVAVKTEVVNVSTSAQLEKAIAQATAGTTIVLADGTYTGSKALQISGKHGTKNSPITIKAANQGQAIIAGAEVLQIVRSSHIVVEGLKFTNTGTATRSIAVQLDGSNHIRVTRNTFAVPEMGKQLIWLEIKGKGSSDNRIDRNNFEGKRDSGPVIAYSGYNSGQIKEISQRDVIEYNHFHKTSSTADNGNEAIRLGISKISLSSGHIKVQYNLFEDCNADKEVVSVKTGDNEVRYNTFKNNSGGLTARHGHTNKFYGNFFFGDGTKEALGIRVYGNDHKIYNNYFQGITSQAIFLDNGDYDGGTDGKAPNHTEADLKKQWRVYRATVVNNTIVNSKVGITVGSTNTKKVYAPTGSWIANNIVANQTDILYHEASNTDTIFKGNIGFGSTLNNTSRGPSEIASINPAFTESERLQKLSANSPAINKAVSDIQLENRVKVEDDMDGQLRSQTDVGADEFSSTAISRKPLTESDVGPNAPE</sequence>
<evidence type="ECO:0000313" key="3">
    <source>
        <dbReference type="EMBL" id="TVX94670.1"/>
    </source>
</evidence>
<dbReference type="GO" id="GO:0016829">
    <property type="term" value="F:lyase activity"/>
    <property type="evidence" value="ECO:0007669"/>
    <property type="project" value="UniProtKB-KW"/>
</dbReference>
<dbReference type="InterPro" id="IPR006626">
    <property type="entry name" value="PbH1"/>
</dbReference>
<name>A0A559J453_9BACL</name>
<keyword evidence="3" id="KW-0456">Lyase</keyword>
<reference evidence="3 4" key="1">
    <citation type="submission" date="2019-07" db="EMBL/GenBank/DDBJ databases">
        <authorList>
            <person name="Kim J."/>
        </authorList>
    </citation>
    <scope>NUCLEOTIDE SEQUENCE [LARGE SCALE GENOMIC DNA]</scope>
    <source>
        <strain evidence="3 4">N4</strain>
    </source>
</reference>
<protein>
    <submittedName>
        <fullName evidence="3">Lyase</fullName>
    </submittedName>
</protein>
<dbReference type="InterPro" id="IPR012334">
    <property type="entry name" value="Pectin_lyas_fold"/>
</dbReference>
<dbReference type="OrthoDB" id="6475864at2"/>
<dbReference type="InterPro" id="IPR039513">
    <property type="entry name" value="PL-6"/>
</dbReference>
<feature type="chain" id="PRO_5022180643" evidence="2">
    <location>
        <begin position="30"/>
        <end position="523"/>
    </location>
</feature>
<feature type="compositionally biased region" description="Polar residues" evidence="1">
    <location>
        <begin position="491"/>
        <end position="507"/>
    </location>
</feature>
<dbReference type="SUPFAM" id="SSF51126">
    <property type="entry name" value="Pectin lyase-like"/>
    <property type="match status" value="1"/>
</dbReference>
<dbReference type="InterPro" id="IPR011050">
    <property type="entry name" value="Pectin_lyase_fold/virulence"/>
</dbReference>
<evidence type="ECO:0000256" key="2">
    <source>
        <dbReference type="SAM" id="SignalP"/>
    </source>
</evidence>
<dbReference type="EMBL" id="VNJK01000001">
    <property type="protein sequence ID" value="TVX94670.1"/>
    <property type="molecule type" value="Genomic_DNA"/>
</dbReference>